<dbReference type="RefSeq" id="WP_137906865.1">
    <property type="nucleotide sequence ID" value="NZ_BJCF01000005.1"/>
</dbReference>
<gene>
    <name evidence="3" type="ORF">NIES80_07980</name>
</gene>
<proteinExistence type="predicted"/>
<feature type="chain" id="PRO_5019792925" description="Lipoprotein" evidence="2">
    <location>
        <begin position="22"/>
        <end position="277"/>
    </location>
</feature>
<accession>A0A480AG32</accession>
<evidence type="ECO:0000313" key="3">
    <source>
        <dbReference type="EMBL" id="GCL41104.1"/>
    </source>
</evidence>
<evidence type="ECO:0000256" key="2">
    <source>
        <dbReference type="SAM" id="SignalP"/>
    </source>
</evidence>
<feature type="region of interest" description="Disordered" evidence="1">
    <location>
        <begin position="52"/>
        <end position="91"/>
    </location>
</feature>
<dbReference type="Proteomes" id="UP000299367">
    <property type="component" value="Unassembled WGS sequence"/>
</dbReference>
<feature type="signal peptide" evidence="2">
    <location>
        <begin position="1"/>
        <end position="21"/>
    </location>
</feature>
<keyword evidence="2" id="KW-0732">Signal</keyword>
<feature type="compositionally biased region" description="Basic and acidic residues" evidence="1">
    <location>
        <begin position="63"/>
        <end position="78"/>
    </location>
</feature>
<name>A0A480AG32_9CYAN</name>
<organism evidence="3 4">
    <name type="scientific">Dolichospermum planctonicum</name>
    <dbReference type="NCBI Taxonomy" id="136072"/>
    <lineage>
        <taxon>Bacteria</taxon>
        <taxon>Bacillati</taxon>
        <taxon>Cyanobacteriota</taxon>
        <taxon>Cyanophyceae</taxon>
        <taxon>Nostocales</taxon>
        <taxon>Aphanizomenonaceae</taxon>
        <taxon>Dolichospermum</taxon>
    </lineage>
</organism>
<dbReference type="AlphaFoldDB" id="A0A480AG32"/>
<comment type="caution">
    <text evidence="3">The sequence shown here is derived from an EMBL/GenBank/DDBJ whole genome shotgun (WGS) entry which is preliminary data.</text>
</comment>
<sequence>MKKSISPIAVILSCVSLIACASGLKDTFKEEAAATVTQNKMKTDLVVASEKQNKQASSLQSETQEKKEPVGKNLDNSKKTKKGANQQPKEGTVKKIVNGDLMCYVTLVDNKGIEHNVGASFEICADEKKFINKKVRAIYEVTSVNDCQSVEPCGKSRKESIITKMEVVNKVSQKDSYTLSDGKWKIAISNSNSWNGVNGKGNVSYQGCDANGKCVSLTGGKVVCRHGVCRTVWKGGNYTYILEQAITENGNADSTLTVRKGRTEVLKVTGLKAIPDR</sequence>
<dbReference type="EMBL" id="BJCF01000005">
    <property type="protein sequence ID" value="GCL41104.1"/>
    <property type="molecule type" value="Genomic_DNA"/>
</dbReference>
<dbReference type="PROSITE" id="PS51257">
    <property type="entry name" value="PROKAR_LIPOPROTEIN"/>
    <property type="match status" value="1"/>
</dbReference>
<evidence type="ECO:0000313" key="4">
    <source>
        <dbReference type="Proteomes" id="UP000299367"/>
    </source>
</evidence>
<evidence type="ECO:0000256" key="1">
    <source>
        <dbReference type="SAM" id="MobiDB-lite"/>
    </source>
</evidence>
<dbReference type="OrthoDB" id="574724at2"/>
<evidence type="ECO:0008006" key="5">
    <source>
        <dbReference type="Google" id="ProtNLM"/>
    </source>
</evidence>
<reference evidence="4" key="1">
    <citation type="submission" date="2019-02" db="EMBL/GenBank/DDBJ databases">
        <title>Draft genome sequence of Dolichospermum planctonicum NIES-80.</title>
        <authorList>
            <person name="Yamaguchi H."/>
            <person name="Suzuki S."/>
            <person name="Kawachi M."/>
        </authorList>
    </citation>
    <scope>NUCLEOTIDE SEQUENCE [LARGE SCALE GENOMIC DNA]</scope>
    <source>
        <strain evidence="4">NIES-80</strain>
    </source>
</reference>
<protein>
    <recommendedName>
        <fullName evidence="5">Lipoprotein</fullName>
    </recommendedName>
</protein>